<sequence length="85" mass="9488">MVLTSLSDHSAQCLMDCFISCTTRLISPEIESGYNAISLQVINNIVRMWSPKTLLSVMTGAYRHPYTNRSICPSLSARRMSPAHI</sequence>
<accession>A0A811UMD0</accession>
<keyword evidence="2" id="KW-1185">Reference proteome</keyword>
<comment type="caution">
    <text evidence="1">The sequence shown here is derived from an EMBL/GenBank/DDBJ whole genome shotgun (WGS) entry which is preliminary data.</text>
</comment>
<proteinExistence type="predicted"/>
<feature type="non-terminal residue" evidence="1">
    <location>
        <position position="85"/>
    </location>
</feature>
<organism evidence="1 2">
    <name type="scientific">Ceratitis capitata</name>
    <name type="common">Mediterranean fruit fly</name>
    <name type="synonym">Tephritis capitata</name>
    <dbReference type="NCBI Taxonomy" id="7213"/>
    <lineage>
        <taxon>Eukaryota</taxon>
        <taxon>Metazoa</taxon>
        <taxon>Ecdysozoa</taxon>
        <taxon>Arthropoda</taxon>
        <taxon>Hexapoda</taxon>
        <taxon>Insecta</taxon>
        <taxon>Pterygota</taxon>
        <taxon>Neoptera</taxon>
        <taxon>Endopterygota</taxon>
        <taxon>Diptera</taxon>
        <taxon>Brachycera</taxon>
        <taxon>Muscomorpha</taxon>
        <taxon>Tephritoidea</taxon>
        <taxon>Tephritidae</taxon>
        <taxon>Ceratitis</taxon>
        <taxon>Ceratitis</taxon>
    </lineage>
</organism>
<dbReference type="Proteomes" id="UP000606786">
    <property type="component" value="Unassembled WGS sequence"/>
</dbReference>
<dbReference type="AlphaFoldDB" id="A0A811UMD0"/>
<protein>
    <submittedName>
        <fullName evidence="1">(Mediterranean fruit fly) hypothetical protein</fullName>
    </submittedName>
</protein>
<gene>
    <name evidence="1" type="ORF">CCAP1982_LOCUS7482</name>
</gene>
<dbReference type="EMBL" id="CAJHJT010000012">
    <property type="protein sequence ID" value="CAD6998935.1"/>
    <property type="molecule type" value="Genomic_DNA"/>
</dbReference>
<evidence type="ECO:0000313" key="1">
    <source>
        <dbReference type="EMBL" id="CAD6998935.1"/>
    </source>
</evidence>
<name>A0A811UMD0_CERCA</name>
<evidence type="ECO:0000313" key="2">
    <source>
        <dbReference type="Proteomes" id="UP000606786"/>
    </source>
</evidence>
<reference evidence="1" key="1">
    <citation type="submission" date="2020-11" db="EMBL/GenBank/DDBJ databases">
        <authorList>
            <person name="Whitehead M."/>
        </authorList>
    </citation>
    <scope>NUCLEOTIDE SEQUENCE</scope>
    <source>
        <strain evidence="1">EGII</strain>
    </source>
</reference>